<accession>A0A183DKX6</accession>
<evidence type="ECO:0000313" key="3">
    <source>
        <dbReference type="Proteomes" id="UP000271098"/>
    </source>
</evidence>
<proteinExistence type="predicted"/>
<reference evidence="2 3" key="2">
    <citation type="submission" date="2018-11" db="EMBL/GenBank/DDBJ databases">
        <authorList>
            <consortium name="Pathogen Informatics"/>
        </authorList>
    </citation>
    <scope>NUCLEOTIDE SEQUENCE [LARGE SCALE GENOMIC DNA]</scope>
</reference>
<evidence type="ECO:0000256" key="1">
    <source>
        <dbReference type="SAM" id="MobiDB-lite"/>
    </source>
</evidence>
<feature type="compositionally biased region" description="Polar residues" evidence="1">
    <location>
        <begin position="254"/>
        <end position="277"/>
    </location>
</feature>
<feature type="region of interest" description="Disordered" evidence="1">
    <location>
        <begin position="254"/>
        <end position="298"/>
    </location>
</feature>
<gene>
    <name evidence="2" type="ORF">GPUH_LOCUS9364</name>
</gene>
<protein>
    <submittedName>
        <fullName evidence="2 4">Uncharacterized protein</fullName>
    </submittedName>
</protein>
<dbReference type="WBParaSite" id="GPUH_0000937801-mRNA-1">
    <property type="protein sequence ID" value="GPUH_0000937801-mRNA-1"/>
    <property type="gene ID" value="GPUH_0000937801"/>
</dbReference>
<feature type="compositionally biased region" description="Basic and acidic residues" evidence="1">
    <location>
        <begin position="278"/>
        <end position="298"/>
    </location>
</feature>
<dbReference type="AlphaFoldDB" id="A0A183DKX6"/>
<reference evidence="4" key="1">
    <citation type="submission" date="2016-06" db="UniProtKB">
        <authorList>
            <consortium name="WormBaseParasite"/>
        </authorList>
    </citation>
    <scope>IDENTIFICATION</scope>
</reference>
<organism evidence="4">
    <name type="scientific">Gongylonema pulchrum</name>
    <dbReference type="NCBI Taxonomy" id="637853"/>
    <lineage>
        <taxon>Eukaryota</taxon>
        <taxon>Metazoa</taxon>
        <taxon>Ecdysozoa</taxon>
        <taxon>Nematoda</taxon>
        <taxon>Chromadorea</taxon>
        <taxon>Rhabditida</taxon>
        <taxon>Spirurina</taxon>
        <taxon>Spiruromorpha</taxon>
        <taxon>Spiruroidea</taxon>
        <taxon>Gongylonematidae</taxon>
        <taxon>Gongylonema</taxon>
    </lineage>
</organism>
<dbReference type="Proteomes" id="UP000271098">
    <property type="component" value="Unassembled WGS sequence"/>
</dbReference>
<evidence type="ECO:0000313" key="4">
    <source>
        <dbReference type="WBParaSite" id="GPUH_0000937801-mRNA-1"/>
    </source>
</evidence>
<sequence>MVNNTSQVGIKEVASSDGRNIEFSTSATAVPKFMKLSDEVVKYLTDGSSIIADKFANSKRSKSTEADAENGNLRRSETNIGAMQMSEGENYAENNSVDEDERVVGETTTQDDGNVRDENGAIITDPRMAYFKKFEKFFDFLQTTIKKVAKIVKEGQENNKERMKSLVKDINIIWRPNATMDSTTNSGLSGLLTNFGLKEPEIGGTVASQSIAVNEPRNASKTVTILSAAGQAILPEKPSENGMGNTTTQSLKHQTKNYNNDTLGSSQRTATVQSQRSETNKLRFGSDEDLAFQKDREA</sequence>
<dbReference type="EMBL" id="UYRT01030357">
    <property type="protein sequence ID" value="VDK71387.1"/>
    <property type="molecule type" value="Genomic_DNA"/>
</dbReference>
<name>A0A183DKX6_9BILA</name>
<evidence type="ECO:0000313" key="2">
    <source>
        <dbReference type="EMBL" id="VDK71387.1"/>
    </source>
</evidence>
<keyword evidence="3" id="KW-1185">Reference proteome</keyword>